<evidence type="ECO:0000256" key="6">
    <source>
        <dbReference type="ARBA" id="ARBA00022918"/>
    </source>
</evidence>
<dbReference type="InterPro" id="IPR043502">
    <property type="entry name" value="DNA/RNA_pol_sf"/>
</dbReference>
<keyword evidence="2" id="KW-0548">Nucleotidyltransferase</keyword>
<evidence type="ECO:0000256" key="3">
    <source>
        <dbReference type="ARBA" id="ARBA00022722"/>
    </source>
</evidence>
<dbReference type="EMBL" id="JAWQEG010003536">
    <property type="protein sequence ID" value="KAK3865695.1"/>
    <property type="molecule type" value="Genomic_DNA"/>
</dbReference>
<dbReference type="AlphaFoldDB" id="A0AAE1F1G9"/>
<dbReference type="PANTHER" id="PTHR37984">
    <property type="entry name" value="PROTEIN CBG26694"/>
    <property type="match status" value="1"/>
</dbReference>
<accession>A0AAE1F1G9</accession>
<evidence type="ECO:0000256" key="1">
    <source>
        <dbReference type="ARBA" id="ARBA00022679"/>
    </source>
</evidence>
<dbReference type="PANTHER" id="PTHR37984:SF5">
    <property type="entry name" value="PROTEIN NYNRIN-LIKE"/>
    <property type="match status" value="1"/>
</dbReference>
<evidence type="ECO:0000256" key="5">
    <source>
        <dbReference type="ARBA" id="ARBA00022801"/>
    </source>
</evidence>
<reference evidence="8" key="1">
    <citation type="submission" date="2023-10" db="EMBL/GenBank/DDBJ databases">
        <title>Genome assemblies of two species of porcelain crab, Petrolisthes cinctipes and Petrolisthes manimaculis (Anomura: Porcellanidae).</title>
        <authorList>
            <person name="Angst P."/>
        </authorList>
    </citation>
    <scope>NUCLEOTIDE SEQUENCE</scope>
    <source>
        <strain evidence="8">PB745_01</strain>
        <tissue evidence="8">Gill</tissue>
    </source>
</reference>
<protein>
    <recommendedName>
        <fullName evidence="7">Reverse transcriptase RNase H-like domain-containing protein</fullName>
    </recommendedName>
</protein>
<name>A0AAE1F1G9_PETCI</name>
<dbReference type="Pfam" id="PF17917">
    <property type="entry name" value="RT_RNaseH"/>
    <property type="match status" value="1"/>
</dbReference>
<dbReference type="GO" id="GO:0003964">
    <property type="term" value="F:RNA-directed DNA polymerase activity"/>
    <property type="evidence" value="ECO:0007669"/>
    <property type="project" value="UniProtKB-KW"/>
</dbReference>
<gene>
    <name evidence="8" type="ORF">Pcinc_028705</name>
</gene>
<dbReference type="InterPro" id="IPR041373">
    <property type="entry name" value="RT_RNaseH"/>
</dbReference>
<comment type="caution">
    <text evidence="8">The sequence shown here is derived from an EMBL/GenBank/DDBJ whole genome shotgun (WGS) entry which is preliminary data.</text>
</comment>
<keyword evidence="3" id="KW-0540">Nuclease</keyword>
<proteinExistence type="predicted"/>
<dbReference type="SUPFAM" id="SSF56672">
    <property type="entry name" value="DNA/RNA polymerases"/>
    <property type="match status" value="1"/>
</dbReference>
<dbReference type="Proteomes" id="UP001286313">
    <property type="component" value="Unassembled WGS sequence"/>
</dbReference>
<keyword evidence="6" id="KW-0695">RNA-directed DNA polymerase</keyword>
<feature type="domain" description="Reverse transcriptase RNase H-like" evidence="7">
    <location>
        <begin position="11"/>
        <end position="91"/>
    </location>
</feature>
<evidence type="ECO:0000256" key="2">
    <source>
        <dbReference type="ARBA" id="ARBA00022695"/>
    </source>
</evidence>
<sequence>MWGQGPCWQTGQTTAICFQLHSFTILAEQRYSVTEKELLAVIVAIKRFRIYLCSSQFDLVTDHRALRWLNSLDISEERGRRGRWINFLQQFDINSIHKAGHSPAMSLADYLSRVVADEVEGEFATSAVTGAPRLAHTFWDTAKLMEAQQEDEEVKSVMESLMGIENETAAT</sequence>
<dbReference type="CDD" id="cd09274">
    <property type="entry name" value="RNase_HI_RT_Ty3"/>
    <property type="match status" value="1"/>
</dbReference>
<evidence type="ECO:0000256" key="4">
    <source>
        <dbReference type="ARBA" id="ARBA00022759"/>
    </source>
</evidence>
<dbReference type="InterPro" id="IPR050951">
    <property type="entry name" value="Retrovirus_Pol_polyprotein"/>
</dbReference>
<evidence type="ECO:0000313" key="9">
    <source>
        <dbReference type="Proteomes" id="UP001286313"/>
    </source>
</evidence>
<organism evidence="8 9">
    <name type="scientific">Petrolisthes cinctipes</name>
    <name type="common">Flat porcelain crab</name>
    <dbReference type="NCBI Taxonomy" id="88211"/>
    <lineage>
        <taxon>Eukaryota</taxon>
        <taxon>Metazoa</taxon>
        <taxon>Ecdysozoa</taxon>
        <taxon>Arthropoda</taxon>
        <taxon>Crustacea</taxon>
        <taxon>Multicrustacea</taxon>
        <taxon>Malacostraca</taxon>
        <taxon>Eumalacostraca</taxon>
        <taxon>Eucarida</taxon>
        <taxon>Decapoda</taxon>
        <taxon>Pleocyemata</taxon>
        <taxon>Anomura</taxon>
        <taxon>Galatheoidea</taxon>
        <taxon>Porcellanidae</taxon>
        <taxon>Petrolisthes</taxon>
    </lineage>
</organism>
<dbReference type="GO" id="GO:0004519">
    <property type="term" value="F:endonuclease activity"/>
    <property type="evidence" value="ECO:0007669"/>
    <property type="project" value="UniProtKB-KW"/>
</dbReference>
<evidence type="ECO:0000259" key="7">
    <source>
        <dbReference type="Pfam" id="PF17917"/>
    </source>
</evidence>
<keyword evidence="9" id="KW-1185">Reference proteome</keyword>
<evidence type="ECO:0000313" key="8">
    <source>
        <dbReference type="EMBL" id="KAK3865695.1"/>
    </source>
</evidence>
<keyword evidence="5" id="KW-0378">Hydrolase</keyword>
<dbReference type="GO" id="GO:0016787">
    <property type="term" value="F:hydrolase activity"/>
    <property type="evidence" value="ECO:0007669"/>
    <property type="project" value="UniProtKB-KW"/>
</dbReference>
<keyword evidence="4" id="KW-0255">Endonuclease</keyword>
<keyword evidence="1" id="KW-0808">Transferase</keyword>